<feature type="transmembrane region" description="Helical" evidence="1">
    <location>
        <begin position="46"/>
        <end position="67"/>
    </location>
</feature>
<dbReference type="STRING" id="762486.SAMN05444411_10163"/>
<keyword evidence="3" id="KW-1185">Reference proteome</keyword>
<feature type="transmembrane region" description="Helical" evidence="1">
    <location>
        <begin position="79"/>
        <end position="97"/>
    </location>
</feature>
<evidence type="ECO:0008006" key="4">
    <source>
        <dbReference type="Google" id="ProtNLM"/>
    </source>
</evidence>
<dbReference type="Proteomes" id="UP000199595">
    <property type="component" value="Unassembled WGS sequence"/>
</dbReference>
<organism evidence="2 3">
    <name type="scientific">Lutibacter oricola</name>
    <dbReference type="NCBI Taxonomy" id="762486"/>
    <lineage>
        <taxon>Bacteria</taxon>
        <taxon>Pseudomonadati</taxon>
        <taxon>Bacteroidota</taxon>
        <taxon>Flavobacteriia</taxon>
        <taxon>Flavobacteriales</taxon>
        <taxon>Flavobacteriaceae</taxon>
        <taxon>Lutibacter</taxon>
    </lineage>
</organism>
<keyword evidence="1" id="KW-1133">Transmembrane helix</keyword>
<dbReference type="AlphaFoldDB" id="A0A1H2QT24"/>
<name>A0A1H2QT24_9FLAO</name>
<accession>A0A1H2QT24</accession>
<feature type="transmembrane region" description="Helical" evidence="1">
    <location>
        <begin position="117"/>
        <end position="133"/>
    </location>
</feature>
<evidence type="ECO:0000256" key="1">
    <source>
        <dbReference type="SAM" id="Phobius"/>
    </source>
</evidence>
<gene>
    <name evidence="2" type="ORF">SAMN05444411_10163</name>
</gene>
<evidence type="ECO:0000313" key="3">
    <source>
        <dbReference type="Proteomes" id="UP000199595"/>
    </source>
</evidence>
<keyword evidence="1" id="KW-0472">Membrane</keyword>
<protein>
    <recommendedName>
        <fullName evidence="4">DoxX-like family protein</fullName>
    </recommendedName>
</protein>
<dbReference type="EMBL" id="FNNJ01000001">
    <property type="protein sequence ID" value="SDW09589.1"/>
    <property type="molecule type" value="Genomic_DNA"/>
</dbReference>
<dbReference type="OrthoDB" id="4731268at2"/>
<dbReference type="RefSeq" id="WP_090118548.1">
    <property type="nucleotide sequence ID" value="NZ_FNNJ01000001.1"/>
</dbReference>
<evidence type="ECO:0000313" key="2">
    <source>
        <dbReference type="EMBL" id="SDW09589.1"/>
    </source>
</evidence>
<keyword evidence="1" id="KW-0812">Transmembrane</keyword>
<proteinExistence type="predicted"/>
<sequence length="137" mass="15556">MRKLVKIVTGILGFIMLVPGLAKFGEPFKTFIYKHLTIIGFPFPDFMQYVVKFSEVGVGLLLIYVAFRANKLNPSFRNKLFYLGNITVVGIMIVAVYTHLHLDVPAEILPMETKPPYMPIGYIFLVAVNLFLNRNSN</sequence>
<reference evidence="2 3" key="1">
    <citation type="submission" date="2016-10" db="EMBL/GenBank/DDBJ databases">
        <authorList>
            <person name="de Groot N.N."/>
        </authorList>
    </citation>
    <scope>NUCLEOTIDE SEQUENCE [LARGE SCALE GENOMIC DNA]</scope>
    <source>
        <strain evidence="2 3">DSM 24956</strain>
    </source>
</reference>